<reference evidence="2 3" key="1">
    <citation type="submission" date="2022-09" db="EMBL/GenBank/DDBJ databases">
        <title>New species of Phenylobacterium.</title>
        <authorList>
            <person name="Mieszkin S."/>
        </authorList>
    </citation>
    <scope>NUCLEOTIDE SEQUENCE [LARGE SCALE GENOMIC DNA]</scope>
    <source>
        <strain evidence="2 3">HK31-G</strain>
    </source>
</reference>
<dbReference type="Pfam" id="PF00353">
    <property type="entry name" value="HemolysinCabind"/>
    <property type="match status" value="2"/>
</dbReference>
<feature type="compositionally biased region" description="Polar residues" evidence="1">
    <location>
        <begin position="1"/>
        <end position="12"/>
    </location>
</feature>
<dbReference type="Proteomes" id="UP001598130">
    <property type="component" value="Unassembled WGS sequence"/>
</dbReference>
<feature type="region of interest" description="Disordered" evidence="1">
    <location>
        <begin position="1"/>
        <end position="26"/>
    </location>
</feature>
<accession>A0ABW6CRC6</accession>
<gene>
    <name evidence="2" type="ORF">OCL97_05295</name>
</gene>
<name>A0ABW6CRC6_9CAUL</name>
<evidence type="ECO:0000313" key="2">
    <source>
        <dbReference type="EMBL" id="MFD3263383.1"/>
    </source>
</evidence>
<dbReference type="Gene3D" id="2.150.10.10">
    <property type="entry name" value="Serralysin-like metalloprotease, C-terminal"/>
    <property type="match status" value="1"/>
</dbReference>
<comment type="caution">
    <text evidence="2">The sequence shown here is derived from an EMBL/GenBank/DDBJ whole genome shotgun (WGS) entry which is preliminary data.</text>
</comment>
<protein>
    <submittedName>
        <fullName evidence="2">Uncharacterized protein</fullName>
    </submittedName>
</protein>
<dbReference type="Pfam" id="PF17963">
    <property type="entry name" value="Big_9"/>
    <property type="match status" value="1"/>
</dbReference>
<dbReference type="PRINTS" id="PR00313">
    <property type="entry name" value="CABNDNGRPT"/>
</dbReference>
<dbReference type="SUPFAM" id="SSF51120">
    <property type="entry name" value="beta-Roll"/>
    <property type="match status" value="2"/>
</dbReference>
<keyword evidence="3" id="KW-1185">Reference proteome</keyword>
<evidence type="ECO:0000313" key="3">
    <source>
        <dbReference type="Proteomes" id="UP001598130"/>
    </source>
</evidence>
<organism evidence="2 3">
    <name type="scientific">Phenylobacterium ferrooxidans</name>
    <dbReference type="NCBI Taxonomy" id="2982689"/>
    <lineage>
        <taxon>Bacteria</taxon>
        <taxon>Pseudomonadati</taxon>
        <taxon>Pseudomonadota</taxon>
        <taxon>Alphaproteobacteria</taxon>
        <taxon>Caulobacterales</taxon>
        <taxon>Caulobacteraceae</taxon>
        <taxon>Phenylobacterium</taxon>
    </lineage>
</organism>
<dbReference type="RefSeq" id="WP_377368256.1">
    <property type="nucleotide sequence ID" value="NZ_JAOTJD010000007.1"/>
</dbReference>
<dbReference type="InterPro" id="IPR001343">
    <property type="entry name" value="Hemolysn_Ca-bd"/>
</dbReference>
<dbReference type="InterPro" id="IPR011049">
    <property type="entry name" value="Serralysin-like_metalloprot_C"/>
</dbReference>
<evidence type="ECO:0000256" key="1">
    <source>
        <dbReference type="SAM" id="MobiDB-lite"/>
    </source>
</evidence>
<sequence length="602" mass="60257">MSKAASTTTKVAQNVKAGPQAKADAASGGENQVITIDVMANDAGGNGKALWSLDQANPGVYTAPDVAMILASGATVRFEGGKVVYDPGQAFDHLNEGEVGADSFTYAIRMGNGVVSYATVSVTLNGESDGPVDENLVGTEGDDTILGNGGQDYISGLGGRDYIDFAYGGAEGGDGNDTIVSSGPAGGFFTRASLDGGDGDDVLTLEGGTGFIVFGEVYGGNGDDVINFGGVGDLSPRLAPGSGADTINLSATAATGSAYVQFGPGEFGAGDVIQGVGSASDYLDIRTEGDGNLTVAGSTWTFNGAAVSVAGIDRLGLYTDQEGDFSLNSSFDFSAATGLTSIEVRGGGGVDHFVAPTSGEVATFFMIADTNGDSFVGGGGFDVLSIQPGSASPQSLQINGPGGGLAGGVQVVGADRTDVLISTSGGGVMAAGDLTGVVAVTSYAYTGSPTVVDFGAVTGSATLDYRLGNYEAFFSAQATVIGTPNGDVIQPGRGDDMVTGGAGDDLIYLSERGYFRGDYGSDTVVVGPGSGHDQLHGFRPGAGPGHDVIDLSAYGFSSLAQVLNAAAGDDSYGIRIQLDGANSITVADISLNEFTADNFVFI</sequence>
<proteinExistence type="predicted"/>
<dbReference type="EMBL" id="JAOTJD010000007">
    <property type="protein sequence ID" value="MFD3263383.1"/>
    <property type="molecule type" value="Genomic_DNA"/>
</dbReference>
<dbReference type="Gene3D" id="2.160.20.160">
    <property type="match status" value="1"/>
</dbReference>